<proteinExistence type="predicted"/>
<dbReference type="EMBL" id="WMBT01000003">
    <property type="protein sequence ID" value="MTD99853.1"/>
    <property type="molecule type" value="Genomic_DNA"/>
</dbReference>
<evidence type="ECO:0000313" key="2">
    <source>
        <dbReference type="Proteomes" id="UP000481417"/>
    </source>
</evidence>
<name>A0A6L6HL14_9RHOB</name>
<accession>A0A6L6HL14</accession>
<organism evidence="1 2">
    <name type="scientific">Paracoccus lichenicola</name>
    <dbReference type="NCBI Taxonomy" id="2665644"/>
    <lineage>
        <taxon>Bacteria</taxon>
        <taxon>Pseudomonadati</taxon>
        <taxon>Pseudomonadota</taxon>
        <taxon>Alphaproteobacteria</taxon>
        <taxon>Rhodobacterales</taxon>
        <taxon>Paracoccaceae</taxon>
        <taxon>Paracoccus</taxon>
    </lineage>
</organism>
<comment type="caution">
    <text evidence="1">The sequence shown here is derived from an EMBL/GenBank/DDBJ whole genome shotgun (WGS) entry which is preliminary data.</text>
</comment>
<protein>
    <submittedName>
        <fullName evidence="1">Uncharacterized protein</fullName>
    </submittedName>
</protein>
<dbReference type="RefSeq" id="WP_154763946.1">
    <property type="nucleotide sequence ID" value="NZ_WMBT01000003.1"/>
</dbReference>
<reference evidence="1 2" key="1">
    <citation type="submission" date="2019-11" db="EMBL/GenBank/DDBJ databases">
        <authorList>
            <person name="Lang L."/>
        </authorList>
    </citation>
    <scope>NUCLEOTIDE SEQUENCE [LARGE SCALE GENOMIC DNA]</scope>
    <source>
        <strain evidence="1 2">YIM 132242</strain>
    </source>
</reference>
<gene>
    <name evidence="1" type="ORF">GIY56_06110</name>
</gene>
<dbReference type="Proteomes" id="UP000481417">
    <property type="component" value="Unassembled WGS sequence"/>
</dbReference>
<dbReference type="AlphaFoldDB" id="A0A6L6HL14"/>
<sequence length="224" mass="24299">MAKLPAIIELIAKHDTRSVATITNYARVLRDAGVLPKGKRGRGAPEMHQTDVADLILGLAGAGDAVNAPHAVELLRGAKLQPKAELEHDGIVDVHDELAHWSIKDFCEDFGFLLASLLVDEPYRDDVLIDDAGEWIGVTNMTVTIDEVVPDLAFASATVMLDDGNQWVRLSFATPNIEEVSVPDNPSRELIGLNATWARSTRIDYSFFVAASVCINGGHRGGFE</sequence>
<keyword evidence="2" id="KW-1185">Reference proteome</keyword>
<evidence type="ECO:0000313" key="1">
    <source>
        <dbReference type="EMBL" id="MTD99853.1"/>
    </source>
</evidence>